<dbReference type="PANTHER" id="PTHR31642:SF13">
    <property type="entry name" value="AGMATINE HYDROXYCINNAMOYLTRANSFERASE 1"/>
    <property type="match status" value="1"/>
</dbReference>
<name>A0A4Y7JW03_PAPSO</name>
<proteinExistence type="inferred from homology"/>
<dbReference type="Proteomes" id="UP000316621">
    <property type="component" value="Chromosome 5"/>
</dbReference>
<feature type="compositionally biased region" description="Polar residues" evidence="2">
    <location>
        <begin position="1"/>
        <end position="10"/>
    </location>
</feature>
<dbReference type="EMBL" id="CM010719">
    <property type="protein sequence ID" value="RZC63885.1"/>
    <property type="molecule type" value="Genomic_DNA"/>
</dbReference>
<dbReference type="InterPro" id="IPR023213">
    <property type="entry name" value="CAT-like_dom_sf"/>
</dbReference>
<evidence type="ECO:0000313" key="4">
    <source>
        <dbReference type="Proteomes" id="UP000316621"/>
    </source>
</evidence>
<dbReference type="Gramene" id="RZC63885">
    <property type="protein sequence ID" value="RZC63885"/>
    <property type="gene ID" value="C5167_025635"/>
</dbReference>
<sequence>MSSKIKQVSSKLVGPMCNGDEPKPDPNQFVSFSVFDKLADDDHPAFLYVYKPPNPPNMLLEQGLRKALVEYREMAGRFSTSDQNGHGDECVILLNDEGVRFVEAIADCTLSEVIPFKPDTLSSLNPREEGQDELAFVQLTRFSCGPLVLFFSSSHFVADAAAVSQFVVAWSQACRGLEICPRPLHDRSIFVPRDPPTVAYDHKNVDVAKRVINYQEMTDQPPPYSEDDVVYQKAHFAPELIAKIKSKANSSVPERGPYSTFVSLIAHLWRTMVKVRGLTELQITEMKISVNGRRRLKPCVRDEYLGNLILSAYPQSRVKDFLDEPLSQR</sequence>
<evidence type="ECO:0000313" key="3">
    <source>
        <dbReference type="EMBL" id="RZC63885.1"/>
    </source>
</evidence>
<dbReference type="InterPro" id="IPR050317">
    <property type="entry name" value="Plant_Fungal_Acyltransferase"/>
</dbReference>
<dbReference type="PANTHER" id="PTHR31642">
    <property type="entry name" value="TRICHOTHECENE 3-O-ACETYLTRANSFERASE"/>
    <property type="match status" value="1"/>
</dbReference>
<dbReference type="OrthoDB" id="848047at2759"/>
<organism evidence="3 4">
    <name type="scientific">Papaver somniferum</name>
    <name type="common">Opium poppy</name>
    <dbReference type="NCBI Taxonomy" id="3469"/>
    <lineage>
        <taxon>Eukaryota</taxon>
        <taxon>Viridiplantae</taxon>
        <taxon>Streptophyta</taxon>
        <taxon>Embryophyta</taxon>
        <taxon>Tracheophyta</taxon>
        <taxon>Spermatophyta</taxon>
        <taxon>Magnoliopsida</taxon>
        <taxon>Ranunculales</taxon>
        <taxon>Papaveraceae</taxon>
        <taxon>Papaveroideae</taxon>
        <taxon>Papaver</taxon>
    </lineage>
</organism>
<accession>A0A4Y7JW03</accession>
<comment type="similarity">
    <text evidence="1">Belongs to the plant acyltransferase family.</text>
</comment>
<dbReference type="Gene3D" id="3.30.559.10">
    <property type="entry name" value="Chloramphenicol acetyltransferase-like domain"/>
    <property type="match status" value="2"/>
</dbReference>
<dbReference type="OMA" id="PRIPEGY"/>
<gene>
    <name evidence="3" type="ORF">C5167_025635</name>
</gene>
<feature type="region of interest" description="Disordered" evidence="2">
    <location>
        <begin position="1"/>
        <end position="20"/>
    </location>
</feature>
<keyword evidence="4" id="KW-1185">Reference proteome</keyword>
<dbReference type="Pfam" id="PF02458">
    <property type="entry name" value="Transferase"/>
    <property type="match status" value="1"/>
</dbReference>
<protein>
    <submittedName>
        <fullName evidence="3">Uncharacterized protein</fullName>
    </submittedName>
</protein>
<evidence type="ECO:0000256" key="1">
    <source>
        <dbReference type="ARBA" id="ARBA00009861"/>
    </source>
</evidence>
<evidence type="ECO:0000256" key="2">
    <source>
        <dbReference type="SAM" id="MobiDB-lite"/>
    </source>
</evidence>
<dbReference type="AlphaFoldDB" id="A0A4Y7JW03"/>
<dbReference type="GO" id="GO:0016747">
    <property type="term" value="F:acyltransferase activity, transferring groups other than amino-acyl groups"/>
    <property type="evidence" value="ECO:0007669"/>
    <property type="project" value="TreeGrafter"/>
</dbReference>
<reference evidence="3 4" key="1">
    <citation type="journal article" date="2018" name="Science">
        <title>The opium poppy genome and morphinan production.</title>
        <authorList>
            <person name="Guo L."/>
            <person name="Winzer T."/>
            <person name="Yang X."/>
            <person name="Li Y."/>
            <person name="Ning Z."/>
            <person name="He Z."/>
            <person name="Teodor R."/>
            <person name="Lu Y."/>
            <person name="Bowser T.A."/>
            <person name="Graham I.A."/>
            <person name="Ye K."/>
        </authorList>
    </citation>
    <scope>NUCLEOTIDE SEQUENCE [LARGE SCALE GENOMIC DNA]</scope>
    <source>
        <strain evidence="4">cv. HN1</strain>
        <tissue evidence="3">Leaves</tissue>
    </source>
</reference>
<dbReference type="STRING" id="3469.A0A4Y7JW03"/>